<keyword evidence="2" id="KW-0472">Membrane</keyword>
<dbReference type="EMBL" id="CP032698">
    <property type="protein sequence ID" value="AYG80756.1"/>
    <property type="molecule type" value="Genomic_DNA"/>
</dbReference>
<feature type="transmembrane region" description="Helical" evidence="2">
    <location>
        <begin position="280"/>
        <end position="305"/>
    </location>
</feature>
<protein>
    <submittedName>
        <fullName evidence="3">Polyphosphate glucokinase</fullName>
        <ecNumber evidence="3">2.7.1.63</ecNumber>
    </submittedName>
</protein>
<dbReference type="InterPro" id="IPR043129">
    <property type="entry name" value="ATPase_NBD"/>
</dbReference>
<proteinExistence type="inferred from homology"/>
<accession>A0A387HA75</accession>
<keyword evidence="3" id="KW-0418">Kinase</keyword>
<dbReference type="SUPFAM" id="SSF53067">
    <property type="entry name" value="Actin-like ATPase domain"/>
    <property type="match status" value="1"/>
</dbReference>
<dbReference type="NCBIfam" id="NF045942">
    <property type="entry name" value="PolPhglucPhase"/>
    <property type="match status" value="1"/>
</dbReference>
<organism evidence="3 4">
    <name type="scientific">Streptomyces hundungensis</name>
    <dbReference type="NCBI Taxonomy" id="1077946"/>
    <lineage>
        <taxon>Bacteria</taxon>
        <taxon>Bacillati</taxon>
        <taxon>Actinomycetota</taxon>
        <taxon>Actinomycetes</taxon>
        <taxon>Kitasatosporales</taxon>
        <taxon>Streptomycetaceae</taxon>
        <taxon>Streptomyces</taxon>
    </lineage>
</organism>
<dbReference type="PANTHER" id="PTHR18964">
    <property type="entry name" value="ROK (REPRESSOR, ORF, KINASE) FAMILY"/>
    <property type="match status" value="1"/>
</dbReference>
<dbReference type="AlphaFoldDB" id="A0A387HA75"/>
<gene>
    <name evidence="3" type="primary">ppgK</name>
    <name evidence="3" type="ORF">DWB77_02894</name>
</gene>
<dbReference type="Proteomes" id="UP000271554">
    <property type="component" value="Chromosome"/>
</dbReference>
<dbReference type="EC" id="2.7.1.63" evidence="3"/>
<keyword evidence="2" id="KW-1133">Transmembrane helix</keyword>
<evidence type="ECO:0000256" key="1">
    <source>
        <dbReference type="ARBA" id="ARBA00006479"/>
    </source>
</evidence>
<sequence length="330" mass="34854">MNAMRNVFGVDIGGTGIKGAPVDLERGTLAQERHKVLTPHPATPEAVADGVAEVVAHFGWSGPVGVTFPGVVTANTVRTAANVSKEWVGVDAARLLGERLAGVPVTVLNDADAAGVAEMRVGAGRGRTGTVILLTFGTGIGSAVFTDGHLVPNTELGHLELHGHDAEKHASTKVKEDEDLSWPHWARRVQKYLAHVEMLFSPDLFIIGGGVSRKAAKFLPLIEGIEAEIVPAQLQNDAGIVGAGMAAGAAERGWAVAGSAPGRAFGQGARWGQRRAGPAVWLGGGASMSFVKAFLSGLGWFGWWVMRRVRRDSLSGTRRRCRRGAWRTGR</sequence>
<name>A0A387HA75_9ACTN</name>
<keyword evidence="4" id="KW-1185">Reference proteome</keyword>
<evidence type="ECO:0000313" key="4">
    <source>
        <dbReference type="Proteomes" id="UP000271554"/>
    </source>
</evidence>
<comment type="similarity">
    <text evidence="1">Belongs to the ROK (NagC/XylR) family.</text>
</comment>
<dbReference type="Pfam" id="PF00480">
    <property type="entry name" value="ROK"/>
    <property type="match status" value="1"/>
</dbReference>
<reference evidence="3 4" key="1">
    <citation type="submission" date="2018-10" db="EMBL/GenBank/DDBJ databases">
        <title>Relationship between Morphology and Antimicrobial Activity in Streptomyces.</title>
        <authorList>
            <person name="Kang H.J."/>
            <person name="Kim S.B."/>
        </authorList>
    </citation>
    <scope>NUCLEOTIDE SEQUENCE [LARGE SCALE GENOMIC DNA]</scope>
    <source>
        <strain evidence="3 4">BH38</strain>
    </source>
</reference>
<keyword evidence="2" id="KW-0812">Transmembrane</keyword>
<evidence type="ECO:0000256" key="2">
    <source>
        <dbReference type="SAM" id="Phobius"/>
    </source>
</evidence>
<dbReference type="InterPro" id="IPR000600">
    <property type="entry name" value="ROK"/>
</dbReference>
<keyword evidence="3" id="KW-0808">Transferase</keyword>
<dbReference type="Gene3D" id="3.30.420.40">
    <property type="match status" value="2"/>
</dbReference>
<dbReference type="PANTHER" id="PTHR18964:SF146">
    <property type="entry name" value="POLYPHOSPHATE GLUCOKINASE"/>
    <property type="match status" value="1"/>
</dbReference>
<dbReference type="KEGG" id="shun:DWB77_02894"/>
<dbReference type="GO" id="GO:0047330">
    <property type="term" value="F:polyphosphate-glucose phosphotransferase activity"/>
    <property type="evidence" value="ECO:0007669"/>
    <property type="project" value="UniProtKB-EC"/>
</dbReference>
<dbReference type="CDD" id="cd24058">
    <property type="entry name" value="ASKHA_NBD_ROK_PPGK"/>
    <property type="match status" value="1"/>
</dbReference>
<evidence type="ECO:0000313" key="3">
    <source>
        <dbReference type="EMBL" id="AYG80756.1"/>
    </source>
</evidence>